<organism evidence="13 14">
    <name type="scientific">Candidatus Daviesbacteria bacterium GW2011_GWC2_40_12</name>
    <dbReference type="NCBI Taxonomy" id="1618431"/>
    <lineage>
        <taxon>Bacteria</taxon>
        <taxon>Candidatus Daviesiibacteriota</taxon>
    </lineage>
</organism>
<dbReference type="InterPro" id="IPR029062">
    <property type="entry name" value="Class_I_gatase-like"/>
</dbReference>
<dbReference type="CDD" id="cd01742">
    <property type="entry name" value="GATase1_GMP_Synthase"/>
    <property type="match status" value="1"/>
</dbReference>
<dbReference type="FunFam" id="3.40.50.880:FF:000047">
    <property type="entry name" value="GMP synthase [glutamine-hydrolyzing] subunit A"/>
    <property type="match status" value="1"/>
</dbReference>
<evidence type="ECO:0000256" key="5">
    <source>
        <dbReference type="ARBA" id="ARBA00022741"/>
    </source>
</evidence>
<keyword evidence="7 10" id="KW-0658">Purine biosynthesis</keyword>
<dbReference type="HAMAP" id="MF_00344">
    <property type="entry name" value="GMP_synthase"/>
    <property type="match status" value="1"/>
</dbReference>
<dbReference type="Gene3D" id="3.30.300.10">
    <property type="match status" value="1"/>
</dbReference>
<dbReference type="PRINTS" id="PR00097">
    <property type="entry name" value="ANTSNTHASEII"/>
</dbReference>
<keyword evidence="4 10" id="KW-0436">Ligase</keyword>
<dbReference type="GO" id="GO:0005829">
    <property type="term" value="C:cytosol"/>
    <property type="evidence" value="ECO:0007669"/>
    <property type="project" value="TreeGrafter"/>
</dbReference>
<evidence type="ECO:0000256" key="9">
    <source>
        <dbReference type="ARBA" id="ARBA00022962"/>
    </source>
</evidence>
<dbReference type="PROSITE" id="PS51553">
    <property type="entry name" value="GMPS_ATP_PPASE"/>
    <property type="match status" value="1"/>
</dbReference>
<keyword evidence="6 10" id="KW-0332">GMP biosynthesis</keyword>
<dbReference type="FunFam" id="3.30.300.10:FF:000002">
    <property type="entry name" value="GMP synthase [glutamine-hydrolyzing]"/>
    <property type="match status" value="1"/>
</dbReference>
<dbReference type="InterPro" id="IPR025777">
    <property type="entry name" value="GMPS_ATP_PPase_dom"/>
</dbReference>
<dbReference type="GO" id="GO:0003921">
    <property type="term" value="F:GMP synthase activity"/>
    <property type="evidence" value="ECO:0007669"/>
    <property type="project" value="InterPro"/>
</dbReference>
<dbReference type="InterPro" id="IPR022955">
    <property type="entry name" value="GMP_synthase"/>
</dbReference>
<evidence type="ECO:0000256" key="4">
    <source>
        <dbReference type="ARBA" id="ARBA00022598"/>
    </source>
</evidence>
<keyword evidence="9 10" id="KW-0315">Glutamine amidotransferase</keyword>
<evidence type="ECO:0000256" key="8">
    <source>
        <dbReference type="ARBA" id="ARBA00022840"/>
    </source>
</evidence>
<evidence type="ECO:0000256" key="7">
    <source>
        <dbReference type="ARBA" id="ARBA00022755"/>
    </source>
</evidence>
<dbReference type="NCBIfam" id="NF000848">
    <property type="entry name" value="PRK00074.1"/>
    <property type="match status" value="1"/>
</dbReference>
<dbReference type="Gene3D" id="3.40.50.620">
    <property type="entry name" value="HUPs"/>
    <property type="match status" value="1"/>
</dbReference>
<feature type="active site" description="Nucleophile" evidence="10">
    <location>
        <position position="91"/>
    </location>
</feature>
<comment type="subunit">
    <text evidence="10">Homodimer.</text>
</comment>
<gene>
    <name evidence="10" type="primary">guaA</name>
    <name evidence="13" type="ORF">UT77_C0005G0066</name>
</gene>
<dbReference type="InterPro" id="IPR014729">
    <property type="entry name" value="Rossmann-like_a/b/a_fold"/>
</dbReference>
<feature type="active site" evidence="10">
    <location>
        <position position="181"/>
    </location>
</feature>
<comment type="caution">
    <text evidence="13">The sequence shown here is derived from an EMBL/GenBank/DDBJ whole genome shotgun (WGS) entry which is preliminary data.</text>
</comment>
<dbReference type="InterPro" id="IPR001674">
    <property type="entry name" value="GMP_synth_C"/>
</dbReference>
<dbReference type="NCBIfam" id="TIGR00888">
    <property type="entry name" value="guaA_Nterm"/>
    <property type="match status" value="1"/>
</dbReference>
<evidence type="ECO:0000256" key="10">
    <source>
        <dbReference type="HAMAP-Rule" id="MF_00344"/>
    </source>
</evidence>
<dbReference type="UniPathway" id="UPA00189">
    <property type="reaction ID" value="UER00296"/>
</dbReference>
<dbReference type="InterPro" id="IPR017926">
    <property type="entry name" value="GATASE"/>
</dbReference>
<dbReference type="InterPro" id="IPR004739">
    <property type="entry name" value="GMP_synth_GATase"/>
</dbReference>
<dbReference type="InterPro" id="IPR026598">
    <property type="entry name" value="GMP_synthase_B"/>
</dbReference>
<evidence type="ECO:0000256" key="3">
    <source>
        <dbReference type="ARBA" id="ARBA00011264"/>
    </source>
</evidence>
<dbReference type="InterPro" id="IPR022310">
    <property type="entry name" value="NAD/GMP_synthase"/>
</dbReference>
<name>A0A0G0QX15_9BACT</name>
<comment type="pathway">
    <text evidence="2 10">Purine metabolism; GMP biosynthesis; GMP from XMP (L-Gln route): step 1/1.</text>
</comment>
<dbReference type="SUPFAM" id="SSF52402">
    <property type="entry name" value="Adenine nucleotide alpha hydrolases-like"/>
    <property type="match status" value="1"/>
</dbReference>
<dbReference type="PATRIC" id="fig|1618431.3.peg.804"/>
<dbReference type="NCBIfam" id="TIGR00884">
    <property type="entry name" value="guaA_Cterm"/>
    <property type="match status" value="1"/>
</dbReference>
<comment type="function">
    <text evidence="1 10">Catalyzes the synthesis of GMP from XMP.</text>
</comment>
<evidence type="ECO:0000259" key="12">
    <source>
        <dbReference type="PROSITE" id="PS51553"/>
    </source>
</evidence>
<comment type="catalytic activity">
    <reaction evidence="10">
        <text>XMP + L-glutamine + ATP + H2O = GMP + L-glutamate + AMP + diphosphate + 2 H(+)</text>
        <dbReference type="Rhea" id="RHEA:11680"/>
        <dbReference type="ChEBI" id="CHEBI:15377"/>
        <dbReference type="ChEBI" id="CHEBI:15378"/>
        <dbReference type="ChEBI" id="CHEBI:29985"/>
        <dbReference type="ChEBI" id="CHEBI:30616"/>
        <dbReference type="ChEBI" id="CHEBI:33019"/>
        <dbReference type="ChEBI" id="CHEBI:57464"/>
        <dbReference type="ChEBI" id="CHEBI:58115"/>
        <dbReference type="ChEBI" id="CHEBI:58359"/>
        <dbReference type="ChEBI" id="CHEBI:456215"/>
        <dbReference type="EC" id="6.3.5.2"/>
    </reaction>
</comment>
<dbReference type="PANTHER" id="PTHR11922">
    <property type="entry name" value="GMP SYNTHASE-RELATED"/>
    <property type="match status" value="1"/>
</dbReference>
<dbReference type="GO" id="GO:0005524">
    <property type="term" value="F:ATP binding"/>
    <property type="evidence" value="ECO:0007669"/>
    <property type="project" value="UniProtKB-UniRule"/>
</dbReference>
<dbReference type="AlphaFoldDB" id="A0A0G0QX15"/>
<feature type="domain" description="GMPS ATP-PPase" evidence="12">
    <location>
        <begin position="209"/>
        <end position="398"/>
    </location>
</feature>
<evidence type="ECO:0000313" key="14">
    <source>
        <dbReference type="Proteomes" id="UP000034881"/>
    </source>
</evidence>
<dbReference type="Pfam" id="PF02540">
    <property type="entry name" value="NAD_synthase"/>
    <property type="match status" value="1"/>
</dbReference>
<dbReference type="HAMAP" id="MF_00345">
    <property type="entry name" value="GMP_synthase_B"/>
    <property type="match status" value="1"/>
</dbReference>
<dbReference type="PRINTS" id="PR00096">
    <property type="entry name" value="GATASE"/>
</dbReference>
<keyword evidence="5 10" id="KW-0547">Nucleotide-binding</keyword>
<protein>
    <recommendedName>
        <fullName evidence="10">GMP synthase [glutamine-hydrolyzing]</fullName>
        <ecNumber evidence="10">6.3.5.2</ecNumber>
    </recommendedName>
    <alternativeName>
        <fullName evidence="10">GMP synthetase</fullName>
    </alternativeName>
    <alternativeName>
        <fullName evidence="10">Glutamine amidotransferase</fullName>
    </alternativeName>
</protein>
<feature type="active site" evidence="10">
    <location>
        <position position="183"/>
    </location>
</feature>
<accession>A0A0G0QX15</accession>
<evidence type="ECO:0000256" key="1">
    <source>
        <dbReference type="ARBA" id="ARBA00002332"/>
    </source>
</evidence>
<evidence type="ECO:0000256" key="11">
    <source>
        <dbReference type="PROSITE-ProRule" id="PRU00886"/>
    </source>
</evidence>
<dbReference type="Pfam" id="PF00958">
    <property type="entry name" value="GMP_synt_C"/>
    <property type="match status" value="1"/>
</dbReference>
<feature type="binding site" evidence="11">
    <location>
        <begin position="236"/>
        <end position="242"/>
    </location>
    <ligand>
        <name>ATP</name>
        <dbReference type="ChEBI" id="CHEBI:30616"/>
    </ligand>
</feature>
<dbReference type="PROSITE" id="PS51273">
    <property type="entry name" value="GATASE_TYPE_1"/>
    <property type="match status" value="1"/>
</dbReference>
<dbReference type="CDD" id="cd01997">
    <property type="entry name" value="GMP_synthase_C"/>
    <property type="match status" value="1"/>
</dbReference>
<sequence>MIILVDFGSQTAHLIARRIKELGTEVEVVDPEGAMDILDSRFRGNDRRRSGNDKGAKGIIFSGGPASVYQEDSPSIDPKIFMIGIPILGICYGQQLMCHLLGGEVKAGFKKEYGPAVLSSKLKVKSSKLLVGVPSGITVWMSHGDEVVKIPQGFETKAFTKTIPHAVIENKDKKIYGIQFHPEVIHTEFGEQLLENFLKICNLEIKRRVINKEFVENIIKDIKDSVGEEKAICALSGGVDSSVAALLVHKAIGRNLISCYIDSGLMRDGETSALRKIFQKDYQMGIQIIDAKNEFLDSLKGVIDPEEKRKKIGKAFIDVFEKIAKKSRAKLLVQGTIYPDVIESAGTKHSQVIKSHHNVGALPKNMNLALIEPLRNFYKDEVRAIGKILGLPDEIINRQPFPGPGLAVRIIGDVTEEKLEILRKADKVIQEEIKKTDLEKSLWQIFAVFTGIKTTGVRGDERAYGETIAIRAIEAKDAMSANFAKLPYELLERISSRIVNEIREVNRVVYDITNKPPATMEWE</sequence>
<evidence type="ECO:0000256" key="6">
    <source>
        <dbReference type="ARBA" id="ARBA00022749"/>
    </source>
</evidence>
<dbReference type="PANTHER" id="PTHR11922:SF2">
    <property type="entry name" value="GMP SYNTHASE [GLUTAMINE-HYDROLYZING]"/>
    <property type="match status" value="1"/>
</dbReference>
<reference evidence="13 14" key="1">
    <citation type="journal article" date="2015" name="Nature">
        <title>rRNA introns, odd ribosomes, and small enigmatic genomes across a large radiation of phyla.</title>
        <authorList>
            <person name="Brown C.T."/>
            <person name="Hug L.A."/>
            <person name="Thomas B.C."/>
            <person name="Sharon I."/>
            <person name="Castelle C.J."/>
            <person name="Singh A."/>
            <person name="Wilkins M.J."/>
            <person name="Williams K.H."/>
            <person name="Banfield J.F."/>
        </authorList>
    </citation>
    <scope>NUCLEOTIDE SEQUENCE [LARGE SCALE GENOMIC DNA]</scope>
</reference>
<dbReference type="EC" id="6.3.5.2" evidence="10"/>
<dbReference type="SUPFAM" id="SSF52317">
    <property type="entry name" value="Class I glutamine amidotransferase-like"/>
    <property type="match status" value="1"/>
</dbReference>
<dbReference type="Pfam" id="PF00117">
    <property type="entry name" value="GATase"/>
    <property type="match status" value="1"/>
</dbReference>
<keyword evidence="8 10" id="KW-0067">ATP-binding</keyword>
<dbReference type="SUPFAM" id="SSF54810">
    <property type="entry name" value="GMP synthetase C-terminal dimerisation domain"/>
    <property type="match status" value="1"/>
</dbReference>
<dbReference type="EMBL" id="LBYB01000005">
    <property type="protein sequence ID" value="KKR41951.1"/>
    <property type="molecule type" value="Genomic_DNA"/>
</dbReference>
<evidence type="ECO:0000256" key="2">
    <source>
        <dbReference type="ARBA" id="ARBA00005153"/>
    </source>
</evidence>
<comment type="subunit">
    <text evidence="3">Heterodimer composed of a glutamine amidotransferase subunit (A) and a GMP-binding subunit (B).</text>
</comment>
<dbReference type="Gene3D" id="3.40.50.880">
    <property type="match status" value="1"/>
</dbReference>
<proteinExistence type="inferred from homology"/>
<evidence type="ECO:0000313" key="13">
    <source>
        <dbReference type="EMBL" id="KKR41951.1"/>
    </source>
</evidence>
<dbReference type="Proteomes" id="UP000034881">
    <property type="component" value="Unassembled WGS sequence"/>
</dbReference>